<dbReference type="SUPFAM" id="SSF47413">
    <property type="entry name" value="lambda repressor-like DNA-binding domains"/>
    <property type="match status" value="1"/>
</dbReference>
<proteinExistence type="predicted"/>
<reference evidence="2 3" key="1">
    <citation type="submission" date="2019-11" db="EMBL/GenBank/DDBJ databases">
        <title>Metabolism of dissolved organic matter in forest soils.</title>
        <authorList>
            <person name="Cyle K.T."/>
            <person name="Wilhelm R.C."/>
            <person name="Martinez C.E."/>
        </authorList>
    </citation>
    <scope>NUCLEOTIDE SEQUENCE [LARGE SCALE GENOMIC DNA]</scope>
    <source>
        <strain evidence="2 3">1N</strain>
    </source>
</reference>
<evidence type="ECO:0000259" key="1">
    <source>
        <dbReference type="PROSITE" id="PS50943"/>
    </source>
</evidence>
<keyword evidence="3" id="KW-1185">Reference proteome</keyword>
<dbReference type="RefSeq" id="WP_172315238.1">
    <property type="nucleotide sequence ID" value="NZ_WOEY01000105.1"/>
</dbReference>
<sequence length="97" mass="11003">MASSPGEIVRKAWKQTGLRQSDFASKHGITQYNLSRYAAGKVKPPDEFLMQCMHILGMIRQEEISPQDLADLIQKKLSRPEQAAVRRAVYDLLSNFP</sequence>
<comment type="caution">
    <text evidence="2">The sequence shown here is derived from an EMBL/GenBank/DDBJ whole genome shotgun (WGS) entry which is preliminary data.</text>
</comment>
<dbReference type="PROSITE" id="PS50943">
    <property type="entry name" value="HTH_CROC1"/>
    <property type="match status" value="1"/>
</dbReference>
<feature type="domain" description="HTH cro/C1-type" evidence="1">
    <location>
        <begin position="9"/>
        <end position="64"/>
    </location>
</feature>
<organism evidence="2 3">
    <name type="scientific">Paraburkholderia solitsugae</name>
    <dbReference type="NCBI Taxonomy" id="2675748"/>
    <lineage>
        <taxon>Bacteria</taxon>
        <taxon>Pseudomonadati</taxon>
        <taxon>Pseudomonadota</taxon>
        <taxon>Betaproteobacteria</taxon>
        <taxon>Burkholderiales</taxon>
        <taxon>Burkholderiaceae</taxon>
        <taxon>Paraburkholderia</taxon>
    </lineage>
</organism>
<dbReference type="Proteomes" id="UP000652198">
    <property type="component" value="Unassembled WGS sequence"/>
</dbReference>
<dbReference type="InterPro" id="IPR010982">
    <property type="entry name" value="Lambda_DNA-bd_dom_sf"/>
</dbReference>
<gene>
    <name evidence="2" type="ORF">GNZ12_26915</name>
</gene>
<dbReference type="EMBL" id="WOEY01000105">
    <property type="protein sequence ID" value="NPT44883.1"/>
    <property type="molecule type" value="Genomic_DNA"/>
</dbReference>
<evidence type="ECO:0000313" key="3">
    <source>
        <dbReference type="Proteomes" id="UP000652198"/>
    </source>
</evidence>
<protein>
    <recommendedName>
        <fullName evidence="1">HTH cro/C1-type domain-containing protein</fullName>
    </recommendedName>
</protein>
<dbReference type="CDD" id="cd00093">
    <property type="entry name" value="HTH_XRE"/>
    <property type="match status" value="1"/>
</dbReference>
<dbReference type="InterPro" id="IPR001387">
    <property type="entry name" value="Cro/C1-type_HTH"/>
</dbReference>
<accession>A0ABX2BXY3</accession>
<dbReference type="Gene3D" id="1.10.260.40">
    <property type="entry name" value="lambda repressor-like DNA-binding domains"/>
    <property type="match status" value="1"/>
</dbReference>
<evidence type="ECO:0000313" key="2">
    <source>
        <dbReference type="EMBL" id="NPT44883.1"/>
    </source>
</evidence>
<name>A0ABX2BXY3_9BURK</name>